<dbReference type="InterPro" id="IPR050951">
    <property type="entry name" value="Retrovirus_Pol_polyprotein"/>
</dbReference>
<protein>
    <submittedName>
        <fullName evidence="1">1-phosphatidylinositol 4,5-bisphosphate phosphodiesterase-like</fullName>
    </submittedName>
</protein>
<dbReference type="PANTHER" id="PTHR37984">
    <property type="entry name" value="PROTEIN CBG26694"/>
    <property type="match status" value="1"/>
</dbReference>
<organism evidence="1 2">
    <name type="scientific">Aphis craccivora</name>
    <name type="common">Cowpea aphid</name>
    <dbReference type="NCBI Taxonomy" id="307492"/>
    <lineage>
        <taxon>Eukaryota</taxon>
        <taxon>Metazoa</taxon>
        <taxon>Ecdysozoa</taxon>
        <taxon>Arthropoda</taxon>
        <taxon>Hexapoda</taxon>
        <taxon>Insecta</taxon>
        <taxon>Pterygota</taxon>
        <taxon>Neoptera</taxon>
        <taxon>Paraneoptera</taxon>
        <taxon>Hemiptera</taxon>
        <taxon>Sternorrhyncha</taxon>
        <taxon>Aphidomorpha</taxon>
        <taxon>Aphidoidea</taxon>
        <taxon>Aphididae</taxon>
        <taxon>Aphidini</taxon>
        <taxon>Aphis</taxon>
        <taxon>Aphis</taxon>
    </lineage>
</organism>
<evidence type="ECO:0000313" key="1">
    <source>
        <dbReference type="EMBL" id="KAF0744230.1"/>
    </source>
</evidence>
<keyword evidence="2" id="KW-1185">Reference proteome</keyword>
<proteinExistence type="predicted"/>
<dbReference type="InterPro" id="IPR043502">
    <property type="entry name" value="DNA/RNA_pol_sf"/>
</dbReference>
<dbReference type="PANTHER" id="PTHR37984:SF5">
    <property type="entry name" value="PROTEIN NYNRIN-LIKE"/>
    <property type="match status" value="1"/>
</dbReference>
<dbReference type="OrthoDB" id="6382339at2759"/>
<evidence type="ECO:0000313" key="2">
    <source>
        <dbReference type="Proteomes" id="UP000478052"/>
    </source>
</evidence>
<comment type="caution">
    <text evidence="1">The sequence shown here is derived from an EMBL/GenBank/DDBJ whole genome shotgun (WGS) entry which is preliminary data.</text>
</comment>
<accession>A0A6G0XUW5</accession>
<dbReference type="InterPro" id="IPR043128">
    <property type="entry name" value="Rev_trsase/Diguanyl_cyclase"/>
</dbReference>
<dbReference type="GO" id="GO:0071897">
    <property type="term" value="P:DNA biosynthetic process"/>
    <property type="evidence" value="ECO:0007669"/>
    <property type="project" value="UniProtKB-ARBA"/>
</dbReference>
<feature type="non-terminal residue" evidence="1">
    <location>
        <position position="186"/>
    </location>
</feature>
<reference evidence="1 2" key="1">
    <citation type="submission" date="2019-08" db="EMBL/GenBank/DDBJ databases">
        <title>Whole genome of Aphis craccivora.</title>
        <authorList>
            <person name="Voronova N.V."/>
            <person name="Shulinski R.S."/>
            <person name="Bandarenka Y.V."/>
            <person name="Zhorov D.G."/>
            <person name="Warner D."/>
        </authorList>
    </citation>
    <scope>NUCLEOTIDE SEQUENCE [LARGE SCALE GENOMIC DNA]</scope>
    <source>
        <strain evidence="1">180601</strain>
        <tissue evidence="1">Whole Body</tissue>
    </source>
</reference>
<dbReference type="Proteomes" id="UP000478052">
    <property type="component" value="Unassembled WGS sequence"/>
</dbReference>
<name>A0A6G0XUW5_APHCR</name>
<dbReference type="AlphaFoldDB" id="A0A6G0XUW5"/>
<dbReference type="Gene3D" id="3.30.70.270">
    <property type="match status" value="1"/>
</dbReference>
<dbReference type="EMBL" id="VUJU01007531">
    <property type="protein sequence ID" value="KAF0744230.1"/>
    <property type="molecule type" value="Genomic_DNA"/>
</dbReference>
<dbReference type="SUPFAM" id="SSF56672">
    <property type="entry name" value="DNA/RNA polymerases"/>
    <property type="match status" value="1"/>
</dbReference>
<gene>
    <name evidence="1" type="ORF">FWK35_00018397</name>
</gene>
<sequence>MRNRQFELHLDKSEFLNYQVVYLGYSVSQLGIQPNPKNIFVVQNYPVPKNHRELQSVIGLASYFRRFGLQPLLGIYDPKASTELTVILAVMGTMLFCFRSKLTTTITITPKFCYSHRTTETESPYHSYELEMLAIINAIKHFIVTLTLKRKDINPRIARWAMFLQNYSYDIEHRIAHAACRCVKSL</sequence>